<protein>
    <submittedName>
        <fullName evidence="1">DNA-binding XRE family transcriptional regulator</fullName>
    </submittedName>
</protein>
<dbReference type="RefSeq" id="WP_192732107.1">
    <property type="nucleotide sequence ID" value="NZ_BAAAVL010000010.1"/>
</dbReference>
<name>A0ABR9IZG0_RHIVS</name>
<accession>A0ABR9IZG0</accession>
<reference evidence="1 2" key="1">
    <citation type="submission" date="2020-10" db="EMBL/GenBank/DDBJ databases">
        <title>Sequencing the genomes of 1000 actinobacteria strains.</title>
        <authorList>
            <person name="Klenk H.-P."/>
        </authorList>
    </citation>
    <scope>NUCLEOTIDE SEQUENCE [LARGE SCALE GENOMIC DNA]</scope>
    <source>
        <strain evidence="1 2">DSM 7307</strain>
    </source>
</reference>
<proteinExistence type="predicted"/>
<evidence type="ECO:0000313" key="1">
    <source>
        <dbReference type="EMBL" id="MBE1508521.1"/>
    </source>
</evidence>
<organism evidence="1 2">
    <name type="scientific">Rhizobium viscosum</name>
    <name type="common">Arthrobacter viscosus</name>
    <dbReference type="NCBI Taxonomy" id="1673"/>
    <lineage>
        <taxon>Bacteria</taxon>
        <taxon>Pseudomonadati</taxon>
        <taxon>Pseudomonadota</taxon>
        <taxon>Alphaproteobacteria</taxon>
        <taxon>Hyphomicrobiales</taxon>
        <taxon>Rhizobiaceae</taxon>
        <taxon>Rhizobium/Agrobacterium group</taxon>
        <taxon>Rhizobium</taxon>
    </lineage>
</organism>
<keyword evidence="1" id="KW-0238">DNA-binding</keyword>
<keyword evidence="2" id="KW-1185">Reference proteome</keyword>
<dbReference type="Proteomes" id="UP000620262">
    <property type="component" value="Unassembled WGS sequence"/>
</dbReference>
<sequence length="142" mass="15849">MRRNIRGFREIEHSPSQRDTIAEIAGVERKTVYSWLEETVPQADRELRVASVYPILKEAVGSDFGVLHRVWRSKTRDGVSLESIFSSADVDLAAVRGQLAYLQSSITNLRAADERRKAKPGKGTDGKNGYVAESAIADFQRV</sequence>
<dbReference type="GO" id="GO:0003677">
    <property type="term" value="F:DNA binding"/>
    <property type="evidence" value="ECO:0007669"/>
    <property type="project" value="UniProtKB-KW"/>
</dbReference>
<evidence type="ECO:0000313" key="2">
    <source>
        <dbReference type="Proteomes" id="UP000620262"/>
    </source>
</evidence>
<comment type="caution">
    <text evidence="1">The sequence shown here is derived from an EMBL/GenBank/DDBJ whole genome shotgun (WGS) entry which is preliminary data.</text>
</comment>
<dbReference type="EMBL" id="JADBEC010000002">
    <property type="protein sequence ID" value="MBE1508521.1"/>
    <property type="molecule type" value="Genomic_DNA"/>
</dbReference>
<gene>
    <name evidence="1" type="ORF">H4W29_005766</name>
</gene>